<dbReference type="PROSITE" id="PS01219">
    <property type="entry name" value="AMMONIUM_TRANSP"/>
    <property type="match status" value="1"/>
</dbReference>
<keyword evidence="4 8" id="KW-0812">Transmembrane</keyword>
<dbReference type="Proteomes" id="UP001292094">
    <property type="component" value="Unassembled WGS sequence"/>
</dbReference>
<evidence type="ECO:0000256" key="3">
    <source>
        <dbReference type="ARBA" id="ARBA00022448"/>
    </source>
</evidence>
<dbReference type="GO" id="GO:0008519">
    <property type="term" value="F:ammonium channel activity"/>
    <property type="evidence" value="ECO:0007669"/>
    <property type="project" value="InterPro"/>
</dbReference>
<keyword evidence="5 8" id="KW-1133">Transmembrane helix</keyword>
<evidence type="ECO:0000313" key="11">
    <source>
        <dbReference type="EMBL" id="KAK4306944.1"/>
    </source>
</evidence>
<organism evidence="11 12">
    <name type="scientific">Petrolisthes manimaculis</name>
    <dbReference type="NCBI Taxonomy" id="1843537"/>
    <lineage>
        <taxon>Eukaryota</taxon>
        <taxon>Metazoa</taxon>
        <taxon>Ecdysozoa</taxon>
        <taxon>Arthropoda</taxon>
        <taxon>Crustacea</taxon>
        <taxon>Multicrustacea</taxon>
        <taxon>Malacostraca</taxon>
        <taxon>Eumalacostraca</taxon>
        <taxon>Eucarida</taxon>
        <taxon>Decapoda</taxon>
        <taxon>Pleocyemata</taxon>
        <taxon>Anomura</taxon>
        <taxon>Galatheoidea</taxon>
        <taxon>Porcellanidae</taxon>
        <taxon>Petrolisthes</taxon>
    </lineage>
</organism>
<sequence>MGDTTNTTLEIKFPLDTTEETTTTLSIAELTHVVENIQSNSDTFFLIIMGTIIFFMQCGFAFLEAGAVRSKNTTNILIKNILDVFIAGIAYWLVGYALAFGEGNSFCGENMWATVGLSEDKLAFWFFQFVFAATAATIVSGSMAERCNFHAYLIYSVILTAIVYPIVSHWAWSGDGWLASEGSAYQDFAGSGVVHLTGGIAALVGAVILGPRHGRFDSDSPDIRGHSVPLAALGGFILLFGFLAFNGGSQASISQPGDAGAVARAIVNTVISGSFGGITSLIIYRTGVCGVSNTWSFLMALNGALAGMVAICAGCNVMPIWGSCVTGIVAGMLFITIHTLLDKLKVDDPLDAVAVHMGGGLWGLVAVALFQDGGIVFGGSGKVLAWNIAGALAIMAWAGGLCIIMFGTLRLVGWLRVPIEMEIQGMDILKHGEPAYPAGSWEEKQYYNKLAANYQQQHNDNDTNSSDRNNYLPPNMSVPKGVGLGGVSWSPPPNNYQPPNPQQQHNSSGPYPPQYYYQPQYSSTGAMYWTLPDQRNNKQHNNKNKNDKDRHHHYYYRQHSPPRYPPQHPNEDPPTQAATAPSIPRTYSRDSEEGQQGHQGKDSKGQRSPAYSNEAFERDSQ</sequence>
<feature type="transmembrane region" description="Helical" evidence="8">
    <location>
        <begin position="122"/>
        <end position="140"/>
    </location>
</feature>
<comment type="similarity">
    <text evidence="2 8">Belongs to the ammonia transporter channel (TC 1.A.11.2) family.</text>
</comment>
<dbReference type="PANTHER" id="PTHR11730:SF6">
    <property type="entry name" value="AMMONIUM TRANSPORTER"/>
    <property type="match status" value="1"/>
</dbReference>
<feature type="compositionally biased region" description="Low complexity" evidence="9">
    <location>
        <begin position="502"/>
        <end position="517"/>
    </location>
</feature>
<accession>A0AAE1PGM8</accession>
<dbReference type="GO" id="GO:0005886">
    <property type="term" value="C:plasma membrane"/>
    <property type="evidence" value="ECO:0007669"/>
    <property type="project" value="UniProtKB-SubCell"/>
</dbReference>
<feature type="transmembrane region" description="Helical" evidence="8">
    <location>
        <begin position="192"/>
        <end position="211"/>
    </location>
</feature>
<dbReference type="AlphaFoldDB" id="A0AAE1PGM8"/>
<dbReference type="GO" id="GO:0097272">
    <property type="term" value="P:ammonium homeostasis"/>
    <property type="evidence" value="ECO:0007669"/>
    <property type="project" value="TreeGrafter"/>
</dbReference>
<dbReference type="EMBL" id="JAWZYT010002069">
    <property type="protein sequence ID" value="KAK4306944.1"/>
    <property type="molecule type" value="Genomic_DNA"/>
</dbReference>
<evidence type="ECO:0000313" key="12">
    <source>
        <dbReference type="Proteomes" id="UP001292094"/>
    </source>
</evidence>
<feature type="transmembrane region" description="Helical" evidence="8">
    <location>
        <begin position="353"/>
        <end position="371"/>
    </location>
</feature>
<name>A0AAE1PGM8_9EUCA</name>
<evidence type="ECO:0000256" key="8">
    <source>
        <dbReference type="RuleBase" id="RU362002"/>
    </source>
</evidence>
<evidence type="ECO:0000256" key="1">
    <source>
        <dbReference type="ARBA" id="ARBA00004141"/>
    </source>
</evidence>
<dbReference type="PANTHER" id="PTHR11730">
    <property type="entry name" value="AMMONIUM TRANSPORTER"/>
    <property type="match status" value="1"/>
</dbReference>
<evidence type="ECO:0000256" key="6">
    <source>
        <dbReference type="ARBA" id="ARBA00023136"/>
    </source>
</evidence>
<comment type="subcellular location">
    <subcellularLocation>
        <location evidence="8">Cell membrane</location>
        <topology evidence="8">Multi-pass membrane protein</topology>
    </subcellularLocation>
    <subcellularLocation>
        <location evidence="1">Membrane</location>
        <topology evidence="1">Multi-pass membrane protein</topology>
    </subcellularLocation>
</comment>
<dbReference type="Gene3D" id="1.10.3430.10">
    <property type="entry name" value="Ammonium transporter AmtB like domains"/>
    <property type="match status" value="1"/>
</dbReference>
<dbReference type="Pfam" id="PF00909">
    <property type="entry name" value="Ammonium_transp"/>
    <property type="match status" value="1"/>
</dbReference>
<keyword evidence="12" id="KW-1185">Reference proteome</keyword>
<feature type="region of interest" description="Disordered" evidence="9">
    <location>
        <begin position="457"/>
        <end position="517"/>
    </location>
</feature>
<protein>
    <recommendedName>
        <fullName evidence="8">Ammonium transporter</fullName>
    </recommendedName>
</protein>
<feature type="compositionally biased region" description="Pro residues" evidence="9">
    <location>
        <begin position="490"/>
        <end position="501"/>
    </location>
</feature>
<feature type="transmembrane region" description="Helical" evidence="8">
    <location>
        <begin position="152"/>
        <end position="172"/>
    </location>
</feature>
<dbReference type="InterPro" id="IPR029020">
    <property type="entry name" value="Ammonium/urea_transptr"/>
</dbReference>
<evidence type="ECO:0000256" key="5">
    <source>
        <dbReference type="ARBA" id="ARBA00022989"/>
    </source>
</evidence>
<feature type="transmembrane region" description="Helical" evidence="8">
    <location>
        <begin position="84"/>
        <end position="102"/>
    </location>
</feature>
<comment type="caution">
    <text evidence="11">The sequence shown here is derived from an EMBL/GenBank/DDBJ whole genome shotgun (WGS) entry which is preliminary data.</text>
</comment>
<feature type="transmembrane region" description="Helical" evidence="8">
    <location>
        <begin position="296"/>
        <end position="314"/>
    </location>
</feature>
<keyword evidence="6 8" id="KW-0472">Membrane</keyword>
<evidence type="ECO:0000256" key="2">
    <source>
        <dbReference type="ARBA" id="ARBA00005887"/>
    </source>
</evidence>
<gene>
    <name evidence="11" type="ORF">Pmani_021267</name>
</gene>
<evidence type="ECO:0000256" key="7">
    <source>
        <dbReference type="ARBA" id="ARBA00023177"/>
    </source>
</evidence>
<feature type="domain" description="Ammonium transporter AmtB-like" evidence="10">
    <location>
        <begin position="45"/>
        <end position="436"/>
    </location>
</feature>
<feature type="transmembrane region" description="Helical" evidence="8">
    <location>
        <begin position="320"/>
        <end position="341"/>
    </location>
</feature>
<feature type="region of interest" description="Disordered" evidence="9">
    <location>
        <begin position="556"/>
        <end position="621"/>
    </location>
</feature>
<reference evidence="11" key="1">
    <citation type="submission" date="2023-11" db="EMBL/GenBank/DDBJ databases">
        <title>Genome assemblies of two species of porcelain crab, Petrolisthes cinctipes and Petrolisthes manimaculis (Anomura: Porcellanidae).</title>
        <authorList>
            <person name="Angst P."/>
        </authorList>
    </citation>
    <scope>NUCLEOTIDE SEQUENCE</scope>
    <source>
        <strain evidence="11">PB745_02</strain>
        <tissue evidence="11">Gill</tissue>
    </source>
</reference>
<evidence type="ECO:0000256" key="4">
    <source>
        <dbReference type="ARBA" id="ARBA00022692"/>
    </source>
</evidence>
<dbReference type="NCBIfam" id="TIGR00836">
    <property type="entry name" value="amt"/>
    <property type="match status" value="1"/>
</dbReference>
<dbReference type="InterPro" id="IPR001905">
    <property type="entry name" value="Ammonium_transpt"/>
</dbReference>
<evidence type="ECO:0000256" key="9">
    <source>
        <dbReference type="SAM" id="MobiDB-lite"/>
    </source>
</evidence>
<dbReference type="InterPro" id="IPR024041">
    <property type="entry name" value="NH4_transpt_AmtB-like_dom"/>
</dbReference>
<evidence type="ECO:0000259" key="10">
    <source>
        <dbReference type="Pfam" id="PF00909"/>
    </source>
</evidence>
<dbReference type="InterPro" id="IPR018047">
    <property type="entry name" value="Ammonium_transpt_CS"/>
</dbReference>
<feature type="transmembrane region" description="Helical" evidence="8">
    <location>
        <begin position="265"/>
        <end position="284"/>
    </location>
</feature>
<feature type="transmembrane region" description="Helical" evidence="8">
    <location>
        <begin position="223"/>
        <end position="245"/>
    </location>
</feature>
<feature type="transmembrane region" description="Helical" evidence="8">
    <location>
        <begin position="44"/>
        <end position="63"/>
    </location>
</feature>
<keyword evidence="7 8" id="KW-0924">Ammonia transport</keyword>
<dbReference type="FunFam" id="1.10.3430.10:FF:000010">
    <property type="entry name" value="Ammonium transporter"/>
    <property type="match status" value="1"/>
</dbReference>
<dbReference type="SUPFAM" id="SSF111352">
    <property type="entry name" value="Ammonium transporter"/>
    <property type="match status" value="1"/>
</dbReference>
<feature type="transmembrane region" description="Helical" evidence="8">
    <location>
        <begin position="383"/>
        <end position="406"/>
    </location>
</feature>
<keyword evidence="3 8" id="KW-0813">Transport</keyword>
<proteinExistence type="inferred from homology"/>